<dbReference type="AlphaFoldDB" id="A0A222VKU0"/>
<protein>
    <submittedName>
        <fullName evidence="2">Uncharacterized conserved protein YloU, alkaline shock protein (Asp23) family</fullName>
    </submittedName>
</protein>
<dbReference type="OrthoDB" id="3699309at2"/>
<sequence>MTAPERPSRADTDPAERGTLQIAPSVVRKIAERVADQIEGTAPVERRIAGVGVGHRGASVKVSGSGSDVDLTIDLALHYPAEVRSVVDAVRAAVTDEVRRVTSYRVRGVNVTVSALVPEAHSRVH</sequence>
<proteinExistence type="inferred from homology"/>
<comment type="similarity">
    <text evidence="1">Belongs to the asp23 family.</text>
</comment>
<dbReference type="RefSeq" id="WP_091799334.1">
    <property type="nucleotide sequence ID" value="NZ_CP016353.1"/>
</dbReference>
<dbReference type="Pfam" id="PF03780">
    <property type="entry name" value="Asp23"/>
    <property type="match status" value="1"/>
</dbReference>
<name>A0A222VKU0_9PSEU</name>
<evidence type="ECO:0000313" key="3">
    <source>
        <dbReference type="Proteomes" id="UP000199494"/>
    </source>
</evidence>
<reference evidence="2 3" key="1">
    <citation type="submission" date="2016-10" db="EMBL/GenBank/DDBJ databases">
        <authorList>
            <person name="de Groot N.N."/>
        </authorList>
    </citation>
    <scope>NUCLEOTIDE SEQUENCE [LARGE SCALE GENOMIC DNA]</scope>
    <source>
        <strain evidence="2 3">CGMCC 4.5506</strain>
    </source>
</reference>
<dbReference type="KEGG" id="pmad:BAY61_05565"/>
<evidence type="ECO:0000313" key="2">
    <source>
        <dbReference type="EMBL" id="SDC44096.1"/>
    </source>
</evidence>
<accession>A0A222VKU0</accession>
<evidence type="ECO:0000256" key="1">
    <source>
        <dbReference type="ARBA" id="ARBA00005721"/>
    </source>
</evidence>
<keyword evidence="3" id="KW-1185">Reference proteome</keyword>
<organism evidence="2 3">
    <name type="scientific">Prauserella marina</name>
    <dbReference type="NCBI Taxonomy" id="530584"/>
    <lineage>
        <taxon>Bacteria</taxon>
        <taxon>Bacillati</taxon>
        <taxon>Actinomycetota</taxon>
        <taxon>Actinomycetes</taxon>
        <taxon>Pseudonocardiales</taxon>
        <taxon>Pseudonocardiaceae</taxon>
        <taxon>Prauserella</taxon>
    </lineage>
</organism>
<dbReference type="InterPro" id="IPR005531">
    <property type="entry name" value="Asp23"/>
</dbReference>
<dbReference type="Proteomes" id="UP000199494">
    <property type="component" value="Unassembled WGS sequence"/>
</dbReference>
<dbReference type="EMBL" id="FMZE01000002">
    <property type="protein sequence ID" value="SDC44096.1"/>
    <property type="molecule type" value="Genomic_DNA"/>
</dbReference>
<gene>
    <name evidence="2" type="ORF">SAMN05421630_102117</name>
</gene>
<dbReference type="STRING" id="530584.SAMN05421630_102117"/>